<dbReference type="EMBL" id="PVWO01000613">
    <property type="protein sequence ID" value="PSB41765.1"/>
    <property type="molecule type" value="Genomic_DNA"/>
</dbReference>
<dbReference type="Proteomes" id="UP000238937">
    <property type="component" value="Unassembled WGS sequence"/>
</dbReference>
<gene>
    <name evidence="1" type="ORF">C7B77_27175</name>
</gene>
<sequence length="223" mass="24931">MSNIVTTQKHLTTMKAQDLTIVRLKASYWLTNAVSCGYKLRNRSIACSTSLALIWGWGWSVTTLAQSSLTPSTPEICQIDRASLAVTDRQTNPNIVTADTASPKGMTIPSLWWTSEQFPAKLVTNWVADRRQNQIYVIVNTQYWNILDYIDRYRTIAKFGRVAYSYGYSLKICNTQKIAIARYTCNSTAAPVAATNSTPTTAQNTCQIWLNSNDQNGLGVQTR</sequence>
<comment type="caution">
    <text evidence="1">The sequence shown here is derived from an EMBL/GenBank/DDBJ whole genome shotgun (WGS) entry which is preliminary data.</text>
</comment>
<evidence type="ECO:0000313" key="2">
    <source>
        <dbReference type="Proteomes" id="UP000238937"/>
    </source>
</evidence>
<evidence type="ECO:0000313" key="1">
    <source>
        <dbReference type="EMBL" id="PSB41765.1"/>
    </source>
</evidence>
<name>A0A2T1F9T9_9CYAN</name>
<organism evidence="1 2">
    <name type="scientific">Chamaesiphon polymorphus CCALA 037</name>
    <dbReference type="NCBI Taxonomy" id="2107692"/>
    <lineage>
        <taxon>Bacteria</taxon>
        <taxon>Bacillati</taxon>
        <taxon>Cyanobacteriota</taxon>
        <taxon>Cyanophyceae</taxon>
        <taxon>Gomontiellales</taxon>
        <taxon>Chamaesiphonaceae</taxon>
        <taxon>Chamaesiphon</taxon>
    </lineage>
</organism>
<dbReference type="AlphaFoldDB" id="A0A2T1F9T9"/>
<dbReference type="RefSeq" id="WP_106312402.1">
    <property type="nucleotide sequence ID" value="NZ_PVWO01000613.1"/>
</dbReference>
<accession>A0A2T1F9T9</accession>
<keyword evidence="2" id="KW-1185">Reference proteome</keyword>
<proteinExistence type="predicted"/>
<reference evidence="1 2" key="1">
    <citation type="submission" date="2018-03" db="EMBL/GenBank/DDBJ databases">
        <title>The ancient ancestry and fast evolution of plastids.</title>
        <authorList>
            <person name="Moore K.R."/>
            <person name="Magnabosco C."/>
            <person name="Momper L."/>
            <person name="Gold D.A."/>
            <person name="Bosak T."/>
            <person name="Fournier G.P."/>
        </authorList>
    </citation>
    <scope>NUCLEOTIDE SEQUENCE [LARGE SCALE GENOMIC DNA]</scope>
    <source>
        <strain evidence="1 2">CCALA 037</strain>
    </source>
</reference>
<protein>
    <submittedName>
        <fullName evidence="1">Uncharacterized protein</fullName>
    </submittedName>
</protein>
<dbReference type="OrthoDB" id="509728at2"/>